<evidence type="ECO:0000313" key="2">
    <source>
        <dbReference type="Proteomes" id="UP000187283"/>
    </source>
</evidence>
<keyword evidence="2" id="KW-1185">Reference proteome</keyword>
<sequence length="113" mass="12802">MRRLGSSAIDIAFSLPMKLSRFFRVVFPMFSNFEASILRSLIFEEDSLSIDMASLSIFPSLFCNQVPLAWIEPLLYSIHISPSILSGSIDRPNMQILGFLVFLLMSKPDEEPL</sequence>
<accession>A0A1R1XIG7</accession>
<dbReference type="EMBL" id="LSSN01003071">
    <property type="protein sequence ID" value="OMJ14429.1"/>
    <property type="molecule type" value="Genomic_DNA"/>
</dbReference>
<dbReference type="AlphaFoldDB" id="A0A1R1XIG7"/>
<name>A0A1R1XIG7_9FUNG</name>
<comment type="caution">
    <text evidence="1">The sequence shown here is derived from an EMBL/GenBank/DDBJ whole genome shotgun (WGS) entry which is preliminary data.</text>
</comment>
<reference evidence="1 2" key="1">
    <citation type="submission" date="2017-01" db="EMBL/GenBank/DDBJ databases">
        <authorList>
            <person name="Mah S.A."/>
            <person name="Swanson W.J."/>
            <person name="Moy G.W."/>
            <person name="Vacquier V.D."/>
        </authorList>
    </citation>
    <scope>NUCLEOTIDE SEQUENCE [LARGE SCALE GENOMIC DNA]</scope>
    <source>
        <strain evidence="1 2">GSMNP</strain>
    </source>
</reference>
<dbReference type="Proteomes" id="UP000187283">
    <property type="component" value="Unassembled WGS sequence"/>
</dbReference>
<organism evidence="1 2">
    <name type="scientific">Smittium culicis</name>
    <dbReference type="NCBI Taxonomy" id="133412"/>
    <lineage>
        <taxon>Eukaryota</taxon>
        <taxon>Fungi</taxon>
        <taxon>Fungi incertae sedis</taxon>
        <taxon>Zoopagomycota</taxon>
        <taxon>Kickxellomycotina</taxon>
        <taxon>Harpellomycetes</taxon>
        <taxon>Harpellales</taxon>
        <taxon>Legeriomycetaceae</taxon>
        <taxon>Smittium</taxon>
    </lineage>
</organism>
<protein>
    <submittedName>
        <fullName evidence="1">Uncharacterized protein</fullName>
    </submittedName>
</protein>
<evidence type="ECO:0000313" key="1">
    <source>
        <dbReference type="EMBL" id="OMJ14429.1"/>
    </source>
</evidence>
<proteinExistence type="predicted"/>
<gene>
    <name evidence="1" type="ORF">AYI70_g7877</name>
</gene>